<dbReference type="Gene3D" id="3.40.1190.10">
    <property type="entry name" value="Mur-like, catalytic domain"/>
    <property type="match status" value="1"/>
</dbReference>
<dbReference type="GO" id="GO:0046872">
    <property type="term" value="F:metal ion binding"/>
    <property type="evidence" value="ECO:0007669"/>
    <property type="project" value="UniProtKB-KW"/>
</dbReference>
<evidence type="ECO:0000256" key="3">
    <source>
        <dbReference type="ARBA" id="ARBA00022723"/>
    </source>
</evidence>
<name>A0A2A9NEM7_9AGAR</name>
<dbReference type="InterPro" id="IPR001645">
    <property type="entry name" value="Folylpolyglutamate_synth"/>
</dbReference>
<evidence type="ECO:0000256" key="2">
    <source>
        <dbReference type="ARBA" id="ARBA00022598"/>
    </source>
</evidence>
<dbReference type="GO" id="GO:0004326">
    <property type="term" value="F:tetrahydrofolylpolyglutamate synthase activity"/>
    <property type="evidence" value="ECO:0007669"/>
    <property type="project" value="InterPro"/>
</dbReference>
<keyword evidence="8" id="KW-1185">Reference proteome</keyword>
<dbReference type="GO" id="GO:0005739">
    <property type="term" value="C:mitochondrion"/>
    <property type="evidence" value="ECO:0007669"/>
    <property type="project" value="TreeGrafter"/>
</dbReference>
<dbReference type="AlphaFoldDB" id="A0A2A9NEM7"/>
<dbReference type="SUPFAM" id="SSF53623">
    <property type="entry name" value="MurD-like peptide ligases, catalytic domain"/>
    <property type="match status" value="1"/>
</dbReference>
<dbReference type="GO" id="GO:0008841">
    <property type="term" value="F:dihydrofolate synthase activity"/>
    <property type="evidence" value="ECO:0007669"/>
    <property type="project" value="TreeGrafter"/>
</dbReference>
<comment type="similarity">
    <text evidence="1">Belongs to the folylpolyglutamate synthase family.</text>
</comment>
<dbReference type="PANTHER" id="PTHR11136:SF0">
    <property type="entry name" value="DIHYDROFOLATE SYNTHETASE-RELATED"/>
    <property type="match status" value="1"/>
</dbReference>
<dbReference type="SUPFAM" id="SSF53244">
    <property type="entry name" value="MurD-like peptide ligases, peptide-binding domain"/>
    <property type="match status" value="1"/>
</dbReference>
<evidence type="ECO:0000256" key="1">
    <source>
        <dbReference type="ARBA" id="ARBA00008276"/>
    </source>
</evidence>
<dbReference type="GO" id="GO:0005524">
    <property type="term" value="F:ATP binding"/>
    <property type="evidence" value="ECO:0007669"/>
    <property type="project" value="UniProtKB-KW"/>
</dbReference>
<sequence>MAAIDLSLDRLRRFVVLLPPYSTPTIHIAGTNGKGSVSAYISHILAASQPPLNVGRFNSPHLMTPHDSITINNQPISLDLYASVRSLIDKLDRENGTGLRLFELLTMTALYIFQDQKVDVAIVEVGMGGRLDATNILPSSMIIASALTSVDLDHQAFLGPTIAHIAREKASIARPGKPFILGKQAHESVNDVVKEVVQSLQGILLPALVVRRISHDSNLPLFSLDPANFSTPPMQNVSFTLPCFPNQPLHALLALHGDHQLDNLGIALGVISSLLTHSPPALTSPLVLSTRLTPQTITTGIQSTRWPGRLSFHTLSVSLRPHSPPKQSLILVDGAHNPSSARSLTTCLIHLISQSKLPHLQITYLLALSHSPPKTPLDVLTPLLPLQVTGVKIRTRVALLTFSQPAEMPWIKCVPVSDLEQVVSSLAPGIEMYIPPTTTESNGSTGLLDALKWATQDAGDDNKGSKNQLIVIAGSLYLVADFYRLVSELGNQR</sequence>
<evidence type="ECO:0000313" key="7">
    <source>
        <dbReference type="EMBL" id="PFH49069.1"/>
    </source>
</evidence>
<dbReference type="InterPro" id="IPR036615">
    <property type="entry name" value="Mur_ligase_C_dom_sf"/>
</dbReference>
<evidence type="ECO:0000313" key="8">
    <source>
        <dbReference type="Proteomes" id="UP000242287"/>
    </source>
</evidence>
<organism evidence="7 8">
    <name type="scientific">Amanita thiersii Skay4041</name>
    <dbReference type="NCBI Taxonomy" id="703135"/>
    <lineage>
        <taxon>Eukaryota</taxon>
        <taxon>Fungi</taxon>
        <taxon>Dikarya</taxon>
        <taxon>Basidiomycota</taxon>
        <taxon>Agaricomycotina</taxon>
        <taxon>Agaricomycetes</taxon>
        <taxon>Agaricomycetidae</taxon>
        <taxon>Agaricales</taxon>
        <taxon>Pluteineae</taxon>
        <taxon>Amanitaceae</taxon>
        <taxon>Amanita</taxon>
    </lineage>
</organism>
<evidence type="ECO:0000256" key="6">
    <source>
        <dbReference type="ARBA" id="ARBA00022842"/>
    </source>
</evidence>
<keyword evidence="2" id="KW-0436">Ligase</keyword>
<evidence type="ECO:0000256" key="4">
    <source>
        <dbReference type="ARBA" id="ARBA00022741"/>
    </source>
</evidence>
<proteinExistence type="inferred from homology"/>
<reference evidence="7 8" key="1">
    <citation type="submission" date="2014-02" db="EMBL/GenBank/DDBJ databases">
        <title>Transposable element dynamics among asymbiotic and ectomycorrhizal Amanita fungi.</title>
        <authorList>
            <consortium name="DOE Joint Genome Institute"/>
            <person name="Hess J."/>
            <person name="Skrede I."/>
            <person name="Wolfe B."/>
            <person name="LaButti K."/>
            <person name="Ohm R.A."/>
            <person name="Grigoriev I.V."/>
            <person name="Pringle A."/>
        </authorList>
    </citation>
    <scope>NUCLEOTIDE SEQUENCE [LARGE SCALE GENOMIC DNA]</scope>
    <source>
        <strain evidence="7 8">SKay4041</strain>
    </source>
</reference>
<dbReference type="PROSITE" id="PS01012">
    <property type="entry name" value="FOLYLPOLYGLU_SYNT_2"/>
    <property type="match status" value="1"/>
</dbReference>
<keyword evidence="3" id="KW-0479">Metal-binding</keyword>
<keyword evidence="6" id="KW-0460">Magnesium</keyword>
<dbReference type="PANTHER" id="PTHR11136">
    <property type="entry name" value="FOLYLPOLYGLUTAMATE SYNTHASE-RELATED"/>
    <property type="match status" value="1"/>
</dbReference>
<accession>A0A2A9NEM7</accession>
<gene>
    <name evidence="7" type="ORF">AMATHDRAFT_195470</name>
</gene>
<dbReference type="Proteomes" id="UP000242287">
    <property type="component" value="Unassembled WGS sequence"/>
</dbReference>
<dbReference type="EMBL" id="KZ302040">
    <property type="protein sequence ID" value="PFH49069.1"/>
    <property type="molecule type" value="Genomic_DNA"/>
</dbReference>
<dbReference type="InterPro" id="IPR018109">
    <property type="entry name" value="Folylpolyglutamate_synth_CS"/>
</dbReference>
<dbReference type="PROSITE" id="PS01011">
    <property type="entry name" value="FOLYLPOLYGLU_SYNT_1"/>
    <property type="match status" value="1"/>
</dbReference>
<evidence type="ECO:0000256" key="5">
    <source>
        <dbReference type="ARBA" id="ARBA00022840"/>
    </source>
</evidence>
<evidence type="ECO:0008006" key="9">
    <source>
        <dbReference type="Google" id="ProtNLM"/>
    </source>
</evidence>
<keyword evidence="5" id="KW-0067">ATP-binding</keyword>
<dbReference type="Gene3D" id="3.90.190.20">
    <property type="entry name" value="Mur ligase, C-terminal domain"/>
    <property type="match status" value="1"/>
</dbReference>
<dbReference type="UniPathway" id="UPA00850"/>
<keyword evidence="4" id="KW-0547">Nucleotide-binding</keyword>
<dbReference type="STRING" id="703135.A0A2A9NEM7"/>
<dbReference type="InterPro" id="IPR036565">
    <property type="entry name" value="Mur-like_cat_sf"/>
</dbReference>
<dbReference type="NCBIfam" id="TIGR01499">
    <property type="entry name" value="folC"/>
    <property type="match status" value="1"/>
</dbReference>
<dbReference type="OrthoDB" id="5212574at2759"/>
<protein>
    <recommendedName>
        <fullName evidence="9">Mur ligase central domain-containing protein</fullName>
    </recommendedName>
</protein>
<dbReference type="GO" id="GO:0005829">
    <property type="term" value="C:cytosol"/>
    <property type="evidence" value="ECO:0007669"/>
    <property type="project" value="TreeGrafter"/>
</dbReference>